<name>A0A8J5RC53_9HYME</name>
<evidence type="ECO:0000313" key="2">
    <source>
        <dbReference type="Proteomes" id="UP000729913"/>
    </source>
</evidence>
<reference evidence="1" key="1">
    <citation type="submission" date="2020-03" db="EMBL/GenBank/DDBJ databases">
        <authorList>
            <person name="Chebbi M.A."/>
            <person name="Drezen J.M."/>
        </authorList>
    </citation>
    <scope>NUCLEOTIDE SEQUENCE</scope>
    <source>
        <tissue evidence="1">Whole body</tissue>
    </source>
</reference>
<protein>
    <submittedName>
        <fullName evidence="1">Uncharacterized protein</fullName>
    </submittedName>
</protein>
<keyword evidence="2" id="KW-1185">Reference proteome</keyword>
<dbReference type="Proteomes" id="UP000729913">
    <property type="component" value="Unassembled WGS sequence"/>
</dbReference>
<sequence>MYHDRNKTASMMVFRKLKNFHVGGNVGNYILRRLLHIPYLSTKYAYIRIKNMKQEEIWDNYVNNTNLSYDLQVPEMNNITINLFVILDSSSVTKPRVELIRTLLMYFNYIDMFHGNFTSPKIQFSIKGIVLPPTVNVIPYLGNNRASTDDLDLTHMYKSIRTMYKVHQNFFDLTSHDIITVMTQRKTCDHSNKTYFNDDPEHYEDENENCYILDVYSNCICEERSSPRLMVAFHSDFQGYHGIFLDGILSILGYADETDESLKNCTGIGREEILNDELKYPLAWSACNIQQYSNQFRKFNCSNSRRNEAILADQL</sequence>
<comment type="caution">
    <text evidence="1">The sequence shown here is derived from an EMBL/GenBank/DDBJ whole genome shotgun (WGS) entry which is preliminary data.</text>
</comment>
<gene>
    <name evidence="1" type="ORF">G9C98_005199</name>
</gene>
<dbReference type="OrthoDB" id="10266795at2759"/>
<dbReference type="AlphaFoldDB" id="A0A8J5RC53"/>
<dbReference type="EMBL" id="JAAOIC020000002">
    <property type="protein sequence ID" value="KAG8042565.1"/>
    <property type="molecule type" value="Genomic_DNA"/>
</dbReference>
<proteinExistence type="predicted"/>
<reference evidence="1" key="2">
    <citation type="submission" date="2021-04" db="EMBL/GenBank/DDBJ databases">
        <title>Genome-wide patterns of bracovirus chromosomal integration into multiple host tissues during parasitism.</title>
        <authorList>
            <person name="Chebbi M.A.C."/>
        </authorList>
    </citation>
    <scope>NUCLEOTIDE SEQUENCE</scope>
    <source>
        <tissue evidence="1">Whole body</tissue>
    </source>
</reference>
<accession>A0A8J5RC53</accession>
<evidence type="ECO:0000313" key="1">
    <source>
        <dbReference type="EMBL" id="KAG8042565.1"/>
    </source>
</evidence>
<organism evidence="1 2">
    <name type="scientific">Cotesia typhae</name>
    <dbReference type="NCBI Taxonomy" id="2053667"/>
    <lineage>
        <taxon>Eukaryota</taxon>
        <taxon>Metazoa</taxon>
        <taxon>Ecdysozoa</taxon>
        <taxon>Arthropoda</taxon>
        <taxon>Hexapoda</taxon>
        <taxon>Insecta</taxon>
        <taxon>Pterygota</taxon>
        <taxon>Neoptera</taxon>
        <taxon>Endopterygota</taxon>
        <taxon>Hymenoptera</taxon>
        <taxon>Apocrita</taxon>
        <taxon>Ichneumonoidea</taxon>
        <taxon>Braconidae</taxon>
        <taxon>Microgastrinae</taxon>
        <taxon>Cotesia</taxon>
    </lineage>
</organism>